<evidence type="ECO:0000313" key="1">
    <source>
        <dbReference type="EMBL" id="KAG2172729.1"/>
    </source>
</evidence>
<proteinExistence type="predicted"/>
<sequence length="96" mass="11275">MSYEDFLEDEISLHTASNRSSTTANILKSQMLAYDMGFENATTIITTLATVYKHRVLLCKPEDTDKYRMRHYRFSKSRENLHPYSCIRRVLPKPKV</sequence>
<dbReference type="Proteomes" id="UP000654370">
    <property type="component" value="Unassembled WGS sequence"/>
</dbReference>
<dbReference type="OrthoDB" id="10648736at2759"/>
<organism evidence="1 2">
    <name type="scientific">Mortierella isabellina</name>
    <name type="common">Filamentous fungus</name>
    <name type="synonym">Umbelopsis isabellina</name>
    <dbReference type="NCBI Taxonomy" id="91625"/>
    <lineage>
        <taxon>Eukaryota</taxon>
        <taxon>Fungi</taxon>
        <taxon>Fungi incertae sedis</taxon>
        <taxon>Mucoromycota</taxon>
        <taxon>Mucoromycotina</taxon>
        <taxon>Umbelopsidomycetes</taxon>
        <taxon>Umbelopsidales</taxon>
        <taxon>Umbelopsidaceae</taxon>
        <taxon>Umbelopsis</taxon>
    </lineage>
</organism>
<protein>
    <submittedName>
        <fullName evidence="1">Uncharacterized protein</fullName>
    </submittedName>
</protein>
<gene>
    <name evidence="1" type="ORF">INT43_000076</name>
</gene>
<keyword evidence="2" id="KW-1185">Reference proteome</keyword>
<reference evidence="1" key="1">
    <citation type="submission" date="2020-12" db="EMBL/GenBank/DDBJ databases">
        <title>Metabolic potential, ecology and presence of endohyphal bacteria is reflected in genomic diversity of Mucoromycotina.</title>
        <authorList>
            <person name="Muszewska A."/>
            <person name="Okrasinska A."/>
            <person name="Steczkiewicz K."/>
            <person name="Drgas O."/>
            <person name="Orlowska M."/>
            <person name="Perlinska-Lenart U."/>
            <person name="Aleksandrzak-Piekarczyk T."/>
            <person name="Szatraj K."/>
            <person name="Zielenkiewicz U."/>
            <person name="Pilsyk S."/>
            <person name="Malc E."/>
            <person name="Mieczkowski P."/>
            <person name="Kruszewska J.S."/>
            <person name="Biernat P."/>
            <person name="Pawlowska J."/>
        </authorList>
    </citation>
    <scope>NUCLEOTIDE SEQUENCE</scope>
    <source>
        <strain evidence="1">WA0000067209</strain>
    </source>
</reference>
<name>A0A8H7PFJ1_MORIS</name>
<dbReference type="EMBL" id="JAEPQZ010000016">
    <property type="protein sequence ID" value="KAG2172729.1"/>
    <property type="molecule type" value="Genomic_DNA"/>
</dbReference>
<evidence type="ECO:0000313" key="2">
    <source>
        <dbReference type="Proteomes" id="UP000654370"/>
    </source>
</evidence>
<dbReference type="AlphaFoldDB" id="A0A8H7PFJ1"/>
<accession>A0A8H7PFJ1</accession>
<comment type="caution">
    <text evidence="1">The sequence shown here is derived from an EMBL/GenBank/DDBJ whole genome shotgun (WGS) entry which is preliminary data.</text>
</comment>